<dbReference type="Gene3D" id="3.30.420.10">
    <property type="entry name" value="Ribonuclease H-like superfamily/Ribonuclease H"/>
    <property type="match status" value="1"/>
</dbReference>
<dbReference type="InterPro" id="IPR036397">
    <property type="entry name" value="RNaseH_sf"/>
</dbReference>
<reference evidence="2 3" key="1">
    <citation type="journal article" date="2013" name="Int. J. Syst. Evol. Microbiol.">
        <title>Sphingomonas kyungheensis sp. nov., a bacterium with ginsenoside-converting activity isolated from soil of a ginseng field.</title>
        <authorList>
            <person name="Son H.M."/>
            <person name="Yang J.E."/>
            <person name="Park Y."/>
            <person name="Han C.K."/>
            <person name="Kim S.G."/>
            <person name="Kook M."/>
            <person name="Yi T.H."/>
        </authorList>
    </citation>
    <scope>NUCLEOTIDE SEQUENCE [LARGE SCALE GENOMIC DNA]</scope>
    <source>
        <strain evidence="2 3">LMG 26582</strain>
    </source>
</reference>
<dbReference type="SUPFAM" id="SSF53098">
    <property type="entry name" value="Ribonuclease H-like"/>
    <property type="match status" value="1"/>
</dbReference>
<proteinExistence type="predicted"/>
<organism evidence="2 3">
    <name type="scientific">Sphingomonas kyungheensis</name>
    <dbReference type="NCBI Taxonomy" id="1069987"/>
    <lineage>
        <taxon>Bacteria</taxon>
        <taxon>Pseudomonadati</taxon>
        <taxon>Pseudomonadota</taxon>
        <taxon>Alphaproteobacteria</taxon>
        <taxon>Sphingomonadales</taxon>
        <taxon>Sphingomonadaceae</taxon>
        <taxon>Sphingomonas</taxon>
    </lineage>
</organism>
<dbReference type="Pfam" id="PF13456">
    <property type="entry name" value="RVT_3"/>
    <property type="match status" value="1"/>
</dbReference>
<dbReference type="InterPro" id="IPR012337">
    <property type="entry name" value="RNaseH-like_sf"/>
</dbReference>
<dbReference type="EMBL" id="JBBBDM010000001">
    <property type="protein sequence ID" value="MEI5686034.1"/>
    <property type="molecule type" value="Genomic_DNA"/>
</dbReference>
<name>A0ABU8H072_9SPHN</name>
<evidence type="ECO:0000313" key="2">
    <source>
        <dbReference type="EMBL" id="MEI5686034.1"/>
    </source>
</evidence>
<dbReference type="RefSeq" id="WP_271300898.1">
    <property type="nucleotide sequence ID" value="NZ_JBBBDM010000001.1"/>
</dbReference>
<evidence type="ECO:0000259" key="1">
    <source>
        <dbReference type="Pfam" id="PF13456"/>
    </source>
</evidence>
<sequence>MTLYFDGGLRPGPGGMETAVVAGGEVHLRDDLGPGDSCTAEWLALLAAADLARAAGADDALFLGDSRTVVEQALGRWRCRNAAMQPHLAAFRAATAGIGRVHLRYVPRAKNLAGIALARRHPR</sequence>
<gene>
    <name evidence="2" type="ORF">V8201_02955</name>
</gene>
<accession>A0ABU8H072</accession>
<dbReference type="InterPro" id="IPR002156">
    <property type="entry name" value="RNaseH_domain"/>
</dbReference>
<keyword evidence="3" id="KW-1185">Reference proteome</keyword>
<evidence type="ECO:0000313" key="3">
    <source>
        <dbReference type="Proteomes" id="UP001367771"/>
    </source>
</evidence>
<protein>
    <submittedName>
        <fullName evidence="2">Reverse transcriptase-like protein</fullName>
    </submittedName>
</protein>
<feature type="domain" description="RNase H type-1" evidence="1">
    <location>
        <begin position="38"/>
        <end position="120"/>
    </location>
</feature>
<dbReference type="Proteomes" id="UP001367771">
    <property type="component" value="Unassembled WGS sequence"/>
</dbReference>
<comment type="caution">
    <text evidence="2">The sequence shown here is derived from an EMBL/GenBank/DDBJ whole genome shotgun (WGS) entry which is preliminary data.</text>
</comment>